<dbReference type="RefSeq" id="WP_146855954.1">
    <property type="nucleotide sequence ID" value="NZ_BKAG01000080.1"/>
</dbReference>
<keyword evidence="1" id="KW-0560">Oxidoreductase</keyword>
<keyword evidence="2" id="KW-0520">NAD</keyword>
<dbReference type="GO" id="GO:0050661">
    <property type="term" value="F:NADP binding"/>
    <property type="evidence" value="ECO:0007669"/>
    <property type="project" value="InterPro"/>
</dbReference>
<comment type="caution">
    <text evidence="6">The sequence shown here is derived from an EMBL/GenBank/DDBJ whole genome shotgun (WGS) entry which is preliminary data.</text>
</comment>
<evidence type="ECO:0000313" key="6">
    <source>
        <dbReference type="EMBL" id="GEP46255.1"/>
    </source>
</evidence>
<dbReference type="PIRSF" id="PIRSF000103">
    <property type="entry name" value="HIBADH"/>
    <property type="match status" value="1"/>
</dbReference>
<dbReference type="Pfam" id="PF14833">
    <property type="entry name" value="NAD_binding_11"/>
    <property type="match status" value="1"/>
</dbReference>
<keyword evidence="7" id="KW-1185">Reference proteome</keyword>
<evidence type="ECO:0000256" key="3">
    <source>
        <dbReference type="PIRSR" id="PIRSR000103-1"/>
    </source>
</evidence>
<gene>
    <name evidence="6" type="ORF">BGE01nite_55460</name>
</gene>
<dbReference type="OrthoDB" id="9786703at2"/>
<dbReference type="Pfam" id="PF03446">
    <property type="entry name" value="NAD_binding_2"/>
    <property type="match status" value="1"/>
</dbReference>
<dbReference type="Gene3D" id="3.40.50.720">
    <property type="entry name" value="NAD(P)-binding Rossmann-like Domain"/>
    <property type="match status" value="1"/>
</dbReference>
<dbReference type="GO" id="GO:0016491">
    <property type="term" value="F:oxidoreductase activity"/>
    <property type="evidence" value="ECO:0007669"/>
    <property type="project" value="UniProtKB-KW"/>
</dbReference>
<dbReference type="PANTHER" id="PTHR43060:SF15">
    <property type="entry name" value="3-HYDROXYISOBUTYRATE DEHYDROGENASE-LIKE 1, MITOCHONDRIAL-RELATED"/>
    <property type="match status" value="1"/>
</dbReference>
<evidence type="ECO:0000256" key="1">
    <source>
        <dbReference type="ARBA" id="ARBA00023002"/>
    </source>
</evidence>
<accession>A0A512MHN6</accession>
<protein>
    <submittedName>
        <fullName evidence="6">2-hydroxy-3-oxopropionate reductase</fullName>
    </submittedName>
</protein>
<dbReference type="Gene3D" id="1.10.1040.10">
    <property type="entry name" value="N-(1-d-carboxylethyl)-l-norvaline Dehydrogenase, domain 2"/>
    <property type="match status" value="1"/>
</dbReference>
<organism evidence="6 7">
    <name type="scientific">Brevifollis gellanilyticus</name>
    <dbReference type="NCBI Taxonomy" id="748831"/>
    <lineage>
        <taxon>Bacteria</taxon>
        <taxon>Pseudomonadati</taxon>
        <taxon>Verrucomicrobiota</taxon>
        <taxon>Verrucomicrobiia</taxon>
        <taxon>Verrucomicrobiales</taxon>
        <taxon>Verrucomicrobiaceae</taxon>
    </lineage>
</organism>
<dbReference type="AlphaFoldDB" id="A0A512MHN6"/>
<dbReference type="Proteomes" id="UP000321577">
    <property type="component" value="Unassembled WGS sequence"/>
</dbReference>
<feature type="domain" description="6-phosphogluconate dehydrogenase NADP-binding" evidence="4">
    <location>
        <begin position="9"/>
        <end position="165"/>
    </location>
</feature>
<name>A0A512MHN6_9BACT</name>
<dbReference type="SUPFAM" id="SSF48179">
    <property type="entry name" value="6-phosphogluconate dehydrogenase C-terminal domain-like"/>
    <property type="match status" value="1"/>
</dbReference>
<dbReference type="InterPro" id="IPR006115">
    <property type="entry name" value="6PGDH_NADP-bd"/>
</dbReference>
<feature type="domain" description="3-hydroxyisobutyrate dehydrogenase-like NAD-binding" evidence="5">
    <location>
        <begin position="168"/>
        <end position="289"/>
    </location>
</feature>
<dbReference type="GO" id="GO:0051287">
    <property type="term" value="F:NAD binding"/>
    <property type="evidence" value="ECO:0007669"/>
    <property type="project" value="InterPro"/>
</dbReference>
<dbReference type="PANTHER" id="PTHR43060">
    <property type="entry name" value="3-HYDROXYISOBUTYRATE DEHYDROGENASE-LIKE 1, MITOCHONDRIAL-RELATED"/>
    <property type="match status" value="1"/>
</dbReference>
<dbReference type="InterPro" id="IPR013328">
    <property type="entry name" value="6PGD_dom2"/>
</dbReference>
<dbReference type="InterPro" id="IPR029154">
    <property type="entry name" value="HIBADH-like_NADP-bd"/>
</dbReference>
<proteinExistence type="predicted"/>
<dbReference type="EMBL" id="BKAG01000080">
    <property type="protein sequence ID" value="GEP46255.1"/>
    <property type="molecule type" value="Genomic_DNA"/>
</dbReference>
<reference evidence="6 7" key="1">
    <citation type="submission" date="2019-07" db="EMBL/GenBank/DDBJ databases">
        <title>Whole genome shotgun sequence of Brevifollis gellanilyticus NBRC 108608.</title>
        <authorList>
            <person name="Hosoyama A."/>
            <person name="Uohara A."/>
            <person name="Ohji S."/>
            <person name="Ichikawa N."/>
        </authorList>
    </citation>
    <scope>NUCLEOTIDE SEQUENCE [LARGE SCALE GENOMIC DNA]</scope>
    <source>
        <strain evidence="6 7">NBRC 108608</strain>
    </source>
</reference>
<dbReference type="InterPro" id="IPR036291">
    <property type="entry name" value="NAD(P)-bd_dom_sf"/>
</dbReference>
<sequence>MNKPLLGHKIGFVGLGNMGRANARHLHEAGAEVIVWNRSEAPAEAAVALGMKRAASLAELAREVGPGIICINLTMTDVVEKVVFDEGGLIEGLHKDALIIDFGTTGVPETKRFSERVNWVDSPVSGGQVGAEAATLTIMAGGSQENFDRALPVFQVVGKNITHLGPSGAGQVTKLANQLIVAQTIDAVAQALRLAELSGVDPALVRKALLGGFAESRILDLHGARMVKRDFAPGGRATLQLKDVRLMCELAESVGLDSPTLKNSRAQWETFVHEKGLGDLDHSGLFKLYEKEG</sequence>
<dbReference type="InterPro" id="IPR008927">
    <property type="entry name" value="6-PGluconate_DH-like_C_sf"/>
</dbReference>
<dbReference type="SUPFAM" id="SSF51735">
    <property type="entry name" value="NAD(P)-binding Rossmann-fold domains"/>
    <property type="match status" value="1"/>
</dbReference>
<evidence type="ECO:0000313" key="7">
    <source>
        <dbReference type="Proteomes" id="UP000321577"/>
    </source>
</evidence>
<dbReference type="InterPro" id="IPR015815">
    <property type="entry name" value="HIBADH-related"/>
</dbReference>
<evidence type="ECO:0000256" key="2">
    <source>
        <dbReference type="ARBA" id="ARBA00023027"/>
    </source>
</evidence>
<feature type="active site" evidence="3">
    <location>
        <position position="174"/>
    </location>
</feature>
<evidence type="ECO:0000259" key="4">
    <source>
        <dbReference type="Pfam" id="PF03446"/>
    </source>
</evidence>
<evidence type="ECO:0000259" key="5">
    <source>
        <dbReference type="Pfam" id="PF14833"/>
    </source>
</evidence>